<evidence type="ECO:0000313" key="1">
    <source>
        <dbReference type="EMBL" id="VFK15021.1"/>
    </source>
</evidence>
<proteinExistence type="predicted"/>
<dbReference type="AlphaFoldDB" id="A0A450WDH9"/>
<protein>
    <submittedName>
        <fullName evidence="1">Uncharacterized protein</fullName>
    </submittedName>
</protein>
<accession>A0A450WDH9</accession>
<organism evidence="1">
    <name type="scientific">Candidatus Kentrum sp. LFY</name>
    <dbReference type="NCBI Taxonomy" id="2126342"/>
    <lineage>
        <taxon>Bacteria</taxon>
        <taxon>Pseudomonadati</taxon>
        <taxon>Pseudomonadota</taxon>
        <taxon>Gammaproteobacteria</taxon>
        <taxon>Candidatus Kentrum</taxon>
    </lineage>
</organism>
<reference evidence="1" key="1">
    <citation type="submission" date="2019-02" db="EMBL/GenBank/DDBJ databases">
        <authorList>
            <person name="Gruber-Vodicka R. H."/>
            <person name="Seah K. B. B."/>
        </authorList>
    </citation>
    <scope>NUCLEOTIDE SEQUENCE</scope>
    <source>
        <strain evidence="1">BECK_BY7</strain>
    </source>
</reference>
<name>A0A450WDH9_9GAMM</name>
<sequence>MDNEYTAVVDTNFFSWLRRVDRDCGLIEFVLDHFGPMAFADREQLEKMGYCQEVKALFTDHGISDESAMDWMDWIGYVQPKIAKRLLQHAISDDLVDVKLLQCAMGVENPTLLTNDKWLLGVADEIPIPHFCFKGALFEVDAGLDGTILTDPDYQTEQMEEPGSDPFFHYGNDKNCPKCDRDHRCPCRRDR</sequence>
<dbReference type="EMBL" id="CAADFN010000012">
    <property type="protein sequence ID" value="VFK15021.1"/>
    <property type="molecule type" value="Genomic_DNA"/>
</dbReference>
<gene>
    <name evidence="1" type="ORF">BECKLFY1418C_GA0070996_101234</name>
</gene>